<keyword evidence="3" id="KW-1185">Reference proteome</keyword>
<dbReference type="AlphaFoldDB" id="A0A1I4JHS5"/>
<dbReference type="Pfam" id="PF16933">
    <property type="entry name" value="PelG"/>
    <property type="match status" value="1"/>
</dbReference>
<feature type="transmembrane region" description="Helical" evidence="1">
    <location>
        <begin position="241"/>
        <end position="261"/>
    </location>
</feature>
<dbReference type="InterPro" id="IPR031617">
    <property type="entry name" value="PelG"/>
</dbReference>
<organism evidence="2 3">
    <name type="scientific">Loktanella salsilacus</name>
    <dbReference type="NCBI Taxonomy" id="195913"/>
    <lineage>
        <taxon>Bacteria</taxon>
        <taxon>Pseudomonadati</taxon>
        <taxon>Pseudomonadota</taxon>
        <taxon>Alphaproteobacteria</taxon>
        <taxon>Rhodobacterales</taxon>
        <taxon>Roseobacteraceae</taxon>
        <taxon>Loktanella</taxon>
    </lineage>
</organism>
<keyword evidence="1" id="KW-1133">Transmembrane helix</keyword>
<protein>
    <submittedName>
        <fullName evidence="2">Uncharacterized membrane protein</fullName>
    </submittedName>
</protein>
<feature type="transmembrane region" description="Helical" evidence="1">
    <location>
        <begin position="166"/>
        <end position="188"/>
    </location>
</feature>
<gene>
    <name evidence="2" type="ORF">SAMN04488004_1383</name>
</gene>
<dbReference type="RefSeq" id="WP_090191873.1">
    <property type="nucleotide sequence ID" value="NZ_FOTF01000038.1"/>
</dbReference>
<evidence type="ECO:0000256" key="1">
    <source>
        <dbReference type="SAM" id="Phobius"/>
    </source>
</evidence>
<accession>A0A1I4JHS5</accession>
<name>A0A1I4JHS5_9RHOB</name>
<feature type="transmembrane region" description="Helical" evidence="1">
    <location>
        <begin position="334"/>
        <end position="367"/>
    </location>
</feature>
<dbReference type="Proteomes" id="UP000199550">
    <property type="component" value="Unassembled WGS sequence"/>
</dbReference>
<dbReference type="EMBL" id="FOTF01000038">
    <property type="protein sequence ID" value="SFL66119.1"/>
    <property type="molecule type" value="Genomic_DNA"/>
</dbReference>
<dbReference type="STRING" id="195913.SAMN04488004_1383"/>
<sequence>MTARPATGTVVGLFRWILGGHLLGPVQRFASAVIIAAGPWLVSVIALGLVSVTVQPIVGLAAVEDLRLTVVYAFCIAPLVAGPIGAVAARLVAEESESGLIRQAPAIFLVAALGSALVAEGLTIAMVIIMGIGPVEVAAAFVVLTGAAALLWTSFAILTALKAYSFLVWSFISGIVFALTCIVWATRAGISTEILIWSFAAGIVLSVCMALIRVRHAAGGQAGDTVAAAHRLWSAAGQLRMVGWGILFAIAAVWIDKWVYWVTPSAARSDAGFAHFNPYDTVMFVAHLSAIPTYAALLLFRDGDLRRGVERFRADVRDGATHARLRQTVAALSLSIWTGLFSVVFLQGTLTACAVLMAPAAATILGFNFDQILTLRVGLIGVFFHSIFFVCCAVILVCNRSLVFLLLQLGFLICNLFTSILFYVVVGFSAYAFFTSALIAAGAAFVCAYRALTSLDYLTFLGENDGIYARLSHALRDR</sequence>
<proteinExistence type="predicted"/>
<feature type="transmembrane region" description="Helical" evidence="1">
    <location>
        <begin position="431"/>
        <end position="452"/>
    </location>
</feature>
<feature type="transmembrane region" description="Helical" evidence="1">
    <location>
        <begin position="194"/>
        <end position="212"/>
    </location>
</feature>
<evidence type="ECO:0000313" key="2">
    <source>
        <dbReference type="EMBL" id="SFL66119.1"/>
    </source>
</evidence>
<feature type="transmembrane region" description="Helical" evidence="1">
    <location>
        <begin position="29"/>
        <end position="50"/>
    </location>
</feature>
<evidence type="ECO:0000313" key="3">
    <source>
        <dbReference type="Proteomes" id="UP000199550"/>
    </source>
</evidence>
<feature type="transmembrane region" description="Helical" evidence="1">
    <location>
        <begin position="138"/>
        <end position="159"/>
    </location>
</feature>
<feature type="transmembrane region" description="Helical" evidence="1">
    <location>
        <begin position="70"/>
        <end position="93"/>
    </location>
</feature>
<feature type="transmembrane region" description="Helical" evidence="1">
    <location>
        <begin position="373"/>
        <end position="397"/>
    </location>
</feature>
<dbReference type="OrthoDB" id="37830at2"/>
<reference evidence="2 3" key="1">
    <citation type="submission" date="2016-10" db="EMBL/GenBank/DDBJ databases">
        <authorList>
            <person name="de Groot N.N."/>
        </authorList>
    </citation>
    <scope>NUCLEOTIDE SEQUENCE [LARGE SCALE GENOMIC DNA]</scope>
    <source>
        <strain evidence="2 3">DSM 16199</strain>
    </source>
</reference>
<keyword evidence="1" id="KW-0812">Transmembrane</keyword>
<feature type="transmembrane region" description="Helical" evidence="1">
    <location>
        <begin position="404"/>
        <end position="425"/>
    </location>
</feature>
<feature type="transmembrane region" description="Helical" evidence="1">
    <location>
        <begin position="105"/>
        <end position="132"/>
    </location>
</feature>
<keyword evidence="1" id="KW-0472">Membrane</keyword>
<feature type="transmembrane region" description="Helical" evidence="1">
    <location>
        <begin position="281"/>
        <end position="300"/>
    </location>
</feature>